<feature type="transmembrane region" description="Helical" evidence="2">
    <location>
        <begin position="12"/>
        <end position="36"/>
    </location>
</feature>
<dbReference type="SUPFAM" id="SSF54523">
    <property type="entry name" value="Pili subunits"/>
    <property type="match status" value="1"/>
</dbReference>
<evidence type="ECO:0000256" key="2">
    <source>
        <dbReference type="SAM" id="Phobius"/>
    </source>
</evidence>
<dbReference type="InterPro" id="IPR012902">
    <property type="entry name" value="N_methyl_site"/>
</dbReference>
<evidence type="ECO:0000313" key="3">
    <source>
        <dbReference type="EMBL" id="GID79500.1"/>
    </source>
</evidence>
<gene>
    <name evidence="3" type="ORF">Ade02nite_81410</name>
</gene>
<comment type="caution">
    <text evidence="3">The sequence shown here is derived from an EMBL/GenBank/DDBJ whole genome shotgun (WGS) entry which is preliminary data.</text>
</comment>
<feature type="region of interest" description="Disordered" evidence="1">
    <location>
        <begin position="189"/>
        <end position="209"/>
    </location>
</feature>
<keyword evidence="2" id="KW-0812">Transmembrane</keyword>
<proteinExistence type="predicted"/>
<dbReference type="Pfam" id="PF07963">
    <property type="entry name" value="N_methyl"/>
    <property type="match status" value="1"/>
</dbReference>
<dbReference type="Proteomes" id="UP000609879">
    <property type="component" value="Unassembled WGS sequence"/>
</dbReference>
<evidence type="ECO:0000313" key="4">
    <source>
        <dbReference type="Proteomes" id="UP000609879"/>
    </source>
</evidence>
<sequence length="209" mass="22591">MRRRDDDGYTLMELMAAMAVMSIFMAIVTTAILQIYRSVGETDQSADVQNQVETAFVRLDREVRYASAISDPAQVDGDYYVEYLINRDSVNTCVELRLRPSTGQLQRREWAQAVTPTAPSAWTTLTANVALSTSGTTTVPPFTTVAADTNSLTGFRFQRLAVAFRSVTDDAVRETSVTFTALNAVGTSSLSGSGSSNSATCIEGRSVAS</sequence>
<dbReference type="NCBIfam" id="TIGR02532">
    <property type="entry name" value="IV_pilin_GFxxxE"/>
    <property type="match status" value="1"/>
</dbReference>
<dbReference type="RefSeq" id="WP_203775749.1">
    <property type="nucleotide sequence ID" value="NZ_BAAABO010000026.1"/>
</dbReference>
<organism evidence="3 4">
    <name type="scientific">Paractinoplanes deccanensis</name>
    <dbReference type="NCBI Taxonomy" id="113561"/>
    <lineage>
        <taxon>Bacteria</taxon>
        <taxon>Bacillati</taxon>
        <taxon>Actinomycetota</taxon>
        <taxon>Actinomycetes</taxon>
        <taxon>Micromonosporales</taxon>
        <taxon>Micromonosporaceae</taxon>
        <taxon>Paractinoplanes</taxon>
    </lineage>
</organism>
<evidence type="ECO:0008006" key="5">
    <source>
        <dbReference type="Google" id="ProtNLM"/>
    </source>
</evidence>
<name>A0ABQ3YI77_9ACTN</name>
<keyword evidence="2" id="KW-1133">Transmembrane helix</keyword>
<dbReference type="InterPro" id="IPR045584">
    <property type="entry name" value="Pilin-like"/>
</dbReference>
<reference evidence="3 4" key="1">
    <citation type="submission" date="2021-01" db="EMBL/GenBank/DDBJ databases">
        <title>Whole genome shotgun sequence of Actinoplanes deccanensis NBRC 13994.</title>
        <authorList>
            <person name="Komaki H."/>
            <person name="Tamura T."/>
        </authorList>
    </citation>
    <scope>NUCLEOTIDE SEQUENCE [LARGE SCALE GENOMIC DNA]</scope>
    <source>
        <strain evidence="3 4">NBRC 13994</strain>
    </source>
</reference>
<keyword evidence="4" id="KW-1185">Reference proteome</keyword>
<keyword evidence="2" id="KW-0472">Membrane</keyword>
<dbReference type="EMBL" id="BOMI01000171">
    <property type="protein sequence ID" value="GID79500.1"/>
    <property type="molecule type" value="Genomic_DNA"/>
</dbReference>
<protein>
    <recommendedName>
        <fullName evidence="5">Prepilin-type N-terminal cleavage/methylation domain-containing protein</fullName>
    </recommendedName>
</protein>
<evidence type="ECO:0000256" key="1">
    <source>
        <dbReference type="SAM" id="MobiDB-lite"/>
    </source>
</evidence>
<feature type="compositionally biased region" description="Low complexity" evidence="1">
    <location>
        <begin position="189"/>
        <end position="198"/>
    </location>
</feature>
<accession>A0ABQ3YI77</accession>